<feature type="chain" id="PRO_5034518234" evidence="1">
    <location>
        <begin position="27"/>
        <end position="87"/>
    </location>
</feature>
<feature type="signal peptide" evidence="1">
    <location>
        <begin position="1"/>
        <end position="26"/>
    </location>
</feature>
<dbReference type="EMBL" id="JAEVHI010000003">
    <property type="protein sequence ID" value="KAG5296471.1"/>
    <property type="molecule type" value="Genomic_DNA"/>
</dbReference>
<protein>
    <submittedName>
        <fullName evidence="2">Uncharacterized protein</fullName>
    </submittedName>
</protein>
<evidence type="ECO:0000313" key="3">
    <source>
        <dbReference type="Proteomes" id="UP000670092"/>
    </source>
</evidence>
<evidence type="ECO:0000313" key="2">
    <source>
        <dbReference type="EMBL" id="KAG5296471.1"/>
    </source>
</evidence>
<keyword evidence="1" id="KW-0732">Signal</keyword>
<dbReference type="VEuPathDB" id="FungiDB:I7I52_07171"/>
<evidence type="ECO:0000256" key="1">
    <source>
        <dbReference type="SAM" id="SignalP"/>
    </source>
</evidence>
<proteinExistence type="predicted"/>
<dbReference type="Proteomes" id="UP000670092">
    <property type="component" value="Unassembled WGS sequence"/>
</dbReference>
<gene>
    <name evidence="2" type="ORF">I7I52_07171</name>
</gene>
<reference evidence="2 3" key="1">
    <citation type="submission" date="2021-01" db="EMBL/GenBank/DDBJ databases">
        <title>Chromosome-level genome assembly of a human fungal pathogen reveals clustering of transcriptionally co-regulated genes.</title>
        <authorList>
            <person name="Voorhies M."/>
            <person name="Cohen S."/>
            <person name="Shea T.P."/>
            <person name="Petrus S."/>
            <person name="Munoz J.F."/>
            <person name="Poplawski S."/>
            <person name="Goldman W.E."/>
            <person name="Michael T."/>
            <person name="Cuomo C.A."/>
            <person name="Sil A."/>
            <person name="Beyhan S."/>
        </authorList>
    </citation>
    <scope>NUCLEOTIDE SEQUENCE [LARGE SCALE GENOMIC DNA]</scope>
    <source>
        <strain evidence="2 3">G184AR</strain>
    </source>
</reference>
<organism evidence="2 3">
    <name type="scientific">Ajellomyces capsulatus</name>
    <name type="common">Darling's disease fungus</name>
    <name type="synonym">Histoplasma capsulatum</name>
    <dbReference type="NCBI Taxonomy" id="5037"/>
    <lineage>
        <taxon>Eukaryota</taxon>
        <taxon>Fungi</taxon>
        <taxon>Dikarya</taxon>
        <taxon>Ascomycota</taxon>
        <taxon>Pezizomycotina</taxon>
        <taxon>Eurotiomycetes</taxon>
        <taxon>Eurotiomycetidae</taxon>
        <taxon>Onygenales</taxon>
        <taxon>Ajellomycetaceae</taxon>
        <taxon>Histoplasma</taxon>
    </lineage>
</organism>
<accession>A0A8H7YSN2</accession>
<name>A0A8H7YSN2_AJECA</name>
<dbReference type="AlphaFoldDB" id="A0A8H7YSN2"/>
<sequence length="87" mass="10398">MKGVREDLQLLILLILEAVLEFSVDSQFSVFEGNIFECKNQRYKNEELFSQYKYLSVNKSVKMTDIFNTSIIHLSKRSDIRYYFIKM</sequence>
<comment type="caution">
    <text evidence="2">The sequence shown here is derived from an EMBL/GenBank/DDBJ whole genome shotgun (WGS) entry which is preliminary data.</text>
</comment>